<evidence type="ECO:0000259" key="2">
    <source>
        <dbReference type="SMART" id="SM00507"/>
    </source>
</evidence>
<dbReference type="GO" id="GO:0008270">
    <property type="term" value="F:zinc ion binding"/>
    <property type="evidence" value="ECO:0007669"/>
    <property type="project" value="InterPro"/>
</dbReference>
<dbReference type="CDD" id="cd00085">
    <property type="entry name" value="HNHc"/>
    <property type="match status" value="1"/>
</dbReference>
<dbReference type="SMART" id="SM00507">
    <property type="entry name" value="HNHc"/>
    <property type="match status" value="1"/>
</dbReference>
<dbReference type="AlphaFoldDB" id="A0A317QKI4"/>
<reference evidence="4" key="1">
    <citation type="submission" date="2018-05" db="EMBL/GenBank/DDBJ databases">
        <authorList>
            <person name="Klenk H.-P."/>
            <person name="Huntemann M."/>
            <person name="Clum A."/>
            <person name="Pillay M."/>
            <person name="Palaniappan K."/>
            <person name="Varghese N."/>
            <person name="Mikhailova N."/>
            <person name="Stamatis D."/>
            <person name="Reddy T."/>
            <person name="Daum C."/>
            <person name="Shapiro N."/>
            <person name="Ivanova N."/>
            <person name="Kyrpides N."/>
            <person name="Woyke T."/>
        </authorList>
    </citation>
    <scope>NUCLEOTIDE SEQUENCE [LARGE SCALE GENOMIC DNA]</scope>
    <source>
        <strain evidence="4">DSM 45417</strain>
    </source>
</reference>
<evidence type="ECO:0000256" key="1">
    <source>
        <dbReference type="ARBA" id="ARBA00023450"/>
    </source>
</evidence>
<protein>
    <submittedName>
        <fullName evidence="3">Uncharacterized protein DUF222</fullName>
    </submittedName>
</protein>
<name>A0A317QKI4_9ACTN</name>
<dbReference type="Gene3D" id="1.10.30.50">
    <property type="match status" value="1"/>
</dbReference>
<accession>A0A317QKI4</accession>
<dbReference type="Proteomes" id="UP000246661">
    <property type="component" value="Unassembled WGS sequence"/>
</dbReference>
<dbReference type="Pfam" id="PF01844">
    <property type="entry name" value="HNH"/>
    <property type="match status" value="1"/>
</dbReference>
<keyword evidence="4" id="KW-1185">Reference proteome</keyword>
<comment type="caution">
    <text evidence="3">The sequence shown here is derived from an EMBL/GenBank/DDBJ whole genome shotgun (WGS) entry which is preliminary data.</text>
</comment>
<dbReference type="InterPro" id="IPR002711">
    <property type="entry name" value="HNH"/>
</dbReference>
<evidence type="ECO:0000313" key="3">
    <source>
        <dbReference type="EMBL" id="PWW23519.1"/>
    </source>
</evidence>
<proteinExistence type="inferred from homology"/>
<evidence type="ECO:0000313" key="4">
    <source>
        <dbReference type="Proteomes" id="UP000246661"/>
    </source>
</evidence>
<dbReference type="EMBL" id="QGTX01000001">
    <property type="protein sequence ID" value="PWW23519.1"/>
    <property type="molecule type" value="Genomic_DNA"/>
</dbReference>
<sequence length="397" mass="42299">MAYNSYMCSGDPGSGDVLDGVAALVAERNRIDAALARRVRAAELSQAPERDGQRSMTSWLRGHCRLSGSEASRLVRNGRALAHLPALAEAHDAGLVSAEQVAVTARAVTPARLAAAAEQGVDLAVIDAVFTGIAVEQPHTDLVTVVQRYCDDLDPDGPEPDPTEGRSLTVVTHADGSRTLHGCLDAVGGEKFTVALESFTQADRPAGDERTRAQRLGDALVQLADNALAAGSLPTLRTVKPHVAVRIDLADLADPATGQGTATLGSGTVLSAARARWLACDGAVSRVVFGPDRAPLDLGRAHRLADRHLRRATELRDGGCVFAGCRAPTWWCDVHHLVHWIDGGETSLENSALLCERHHTKVHHGFRVERQPDGRWHTWRPDGSEITTPAPLLAPVA</sequence>
<gene>
    <name evidence="3" type="ORF">JD79_02693</name>
</gene>
<dbReference type="InterPro" id="IPR003870">
    <property type="entry name" value="DUF222"/>
</dbReference>
<dbReference type="InterPro" id="IPR003615">
    <property type="entry name" value="HNH_nuc"/>
</dbReference>
<comment type="similarity">
    <text evidence="1">Belongs to the Rv1128c/1148c/1588c/1702c/1945/3466 family.</text>
</comment>
<organism evidence="3 4">
    <name type="scientific">Geodermatophilus normandii</name>
    <dbReference type="NCBI Taxonomy" id="1137989"/>
    <lineage>
        <taxon>Bacteria</taxon>
        <taxon>Bacillati</taxon>
        <taxon>Actinomycetota</taxon>
        <taxon>Actinomycetes</taxon>
        <taxon>Geodermatophilales</taxon>
        <taxon>Geodermatophilaceae</taxon>
        <taxon>Geodermatophilus</taxon>
    </lineage>
</organism>
<dbReference type="Pfam" id="PF02720">
    <property type="entry name" value="DUF222"/>
    <property type="match status" value="1"/>
</dbReference>
<dbReference type="GO" id="GO:0004519">
    <property type="term" value="F:endonuclease activity"/>
    <property type="evidence" value="ECO:0007669"/>
    <property type="project" value="InterPro"/>
</dbReference>
<feature type="domain" description="HNH nuclease" evidence="2">
    <location>
        <begin position="308"/>
        <end position="360"/>
    </location>
</feature>
<dbReference type="GO" id="GO:0003676">
    <property type="term" value="F:nucleic acid binding"/>
    <property type="evidence" value="ECO:0007669"/>
    <property type="project" value="InterPro"/>
</dbReference>